<sequence>MWMVLANLPMGILVLVVFFVVVLENGLMIKGFAVNLGKGQIIEAKLKMALNKGINRLIIEMDSALGVQLIQQTDINCNVVSTQLSCLDIEHAGQEAMVSLNSRKRKRKEKKPQPLNHRERAADQCHQEVRPFLAFRGCEPFEGEFGSFNIVSWS</sequence>
<feature type="region of interest" description="Disordered" evidence="1">
    <location>
        <begin position="101"/>
        <end position="122"/>
    </location>
</feature>
<keyword evidence="2" id="KW-1133">Transmembrane helix</keyword>
<comment type="caution">
    <text evidence="3">The sequence shown here is derived from an EMBL/GenBank/DDBJ whole genome shotgun (WGS) entry which is preliminary data.</text>
</comment>
<keyword evidence="2" id="KW-0812">Transmembrane</keyword>
<gene>
    <name evidence="3" type="ORF">L3X38_006856</name>
</gene>
<name>A0AAD4ZTC7_PRUDU</name>
<organism evidence="3 4">
    <name type="scientific">Prunus dulcis</name>
    <name type="common">Almond</name>
    <name type="synonym">Amygdalus dulcis</name>
    <dbReference type="NCBI Taxonomy" id="3755"/>
    <lineage>
        <taxon>Eukaryota</taxon>
        <taxon>Viridiplantae</taxon>
        <taxon>Streptophyta</taxon>
        <taxon>Embryophyta</taxon>
        <taxon>Tracheophyta</taxon>
        <taxon>Spermatophyta</taxon>
        <taxon>Magnoliopsida</taxon>
        <taxon>eudicotyledons</taxon>
        <taxon>Gunneridae</taxon>
        <taxon>Pentapetalae</taxon>
        <taxon>rosids</taxon>
        <taxon>fabids</taxon>
        <taxon>Rosales</taxon>
        <taxon>Rosaceae</taxon>
        <taxon>Amygdaloideae</taxon>
        <taxon>Amygdaleae</taxon>
        <taxon>Prunus</taxon>
    </lineage>
</organism>
<dbReference type="AlphaFoldDB" id="A0AAD4ZTC7"/>
<accession>A0AAD4ZTC7</accession>
<dbReference type="Proteomes" id="UP001054821">
    <property type="component" value="Chromosome 1"/>
</dbReference>
<keyword evidence="2" id="KW-0472">Membrane</keyword>
<proteinExistence type="predicted"/>
<protein>
    <submittedName>
        <fullName evidence="3">Uncharacterized protein</fullName>
    </submittedName>
</protein>
<dbReference type="EMBL" id="JAJFAZ020000001">
    <property type="protein sequence ID" value="KAI5353962.1"/>
    <property type="molecule type" value="Genomic_DNA"/>
</dbReference>
<evidence type="ECO:0000256" key="1">
    <source>
        <dbReference type="SAM" id="MobiDB-lite"/>
    </source>
</evidence>
<reference evidence="3 4" key="1">
    <citation type="journal article" date="2022" name="G3 (Bethesda)">
        <title>Whole-genome sequence and methylome profiling of the almond [Prunus dulcis (Mill.) D.A. Webb] cultivar 'Nonpareil'.</title>
        <authorList>
            <person name="D'Amico-Willman K.M."/>
            <person name="Ouma W.Z."/>
            <person name="Meulia T."/>
            <person name="Sideli G.M."/>
            <person name="Gradziel T.M."/>
            <person name="Fresnedo-Ramirez J."/>
        </authorList>
    </citation>
    <scope>NUCLEOTIDE SEQUENCE [LARGE SCALE GENOMIC DNA]</scope>
    <source>
        <strain evidence="3">Clone GOH B32 T37-40</strain>
    </source>
</reference>
<evidence type="ECO:0000256" key="2">
    <source>
        <dbReference type="SAM" id="Phobius"/>
    </source>
</evidence>
<evidence type="ECO:0000313" key="4">
    <source>
        <dbReference type="Proteomes" id="UP001054821"/>
    </source>
</evidence>
<evidence type="ECO:0000313" key="3">
    <source>
        <dbReference type="EMBL" id="KAI5353962.1"/>
    </source>
</evidence>
<keyword evidence="4" id="KW-1185">Reference proteome</keyword>
<feature type="transmembrane region" description="Helical" evidence="2">
    <location>
        <begin position="6"/>
        <end position="23"/>
    </location>
</feature>